<evidence type="ECO:0000313" key="2">
    <source>
        <dbReference type="EMBL" id="MCG7980778.1"/>
    </source>
</evidence>
<sequence length="257" mass="29467">MNRNESLSLQTQREQRTFHAWHTLFILFNLSVLTACASPGYYSFTREVTGHVVDGATGVPLKDVIVVGTWPGIGSTHCGDHEAMRSHVHETTTDRTGAFRIPGCLKTTGVFFHSDASISFYKRGYFPKKSRNSPFWNTSIGKGKLGYSGPGWVWQFQGSVIELEPSGAISKTRLDKILKSKNIHVVSDYDSVPFKDCYWMKMPRMTMAIGHREREIKDKPEMQRKPLAQYMVDRWFENPERCHPDPVGYLMEYKDYE</sequence>
<protein>
    <submittedName>
        <fullName evidence="2">Carboxypeptidase-like regulatory domain-containing protein</fullName>
    </submittedName>
</protein>
<keyword evidence="1" id="KW-0812">Transmembrane</keyword>
<feature type="transmembrane region" description="Helical" evidence="1">
    <location>
        <begin position="21"/>
        <end position="42"/>
    </location>
</feature>
<keyword evidence="2" id="KW-0645">Protease</keyword>
<dbReference type="GO" id="GO:0004180">
    <property type="term" value="F:carboxypeptidase activity"/>
    <property type="evidence" value="ECO:0007669"/>
    <property type="project" value="UniProtKB-KW"/>
</dbReference>
<dbReference type="AlphaFoldDB" id="A0A9E4NNZ6"/>
<proteinExistence type="predicted"/>
<comment type="caution">
    <text evidence="2">The sequence shown here is derived from an EMBL/GenBank/DDBJ whole genome shotgun (WGS) entry which is preliminary data.</text>
</comment>
<evidence type="ECO:0000313" key="3">
    <source>
        <dbReference type="Proteomes" id="UP000886674"/>
    </source>
</evidence>
<dbReference type="EMBL" id="JAEPCR010000154">
    <property type="protein sequence ID" value="MCG7980778.1"/>
    <property type="molecule type" value="Genomic_DNA"/>
</dbReference>
<accession>A0A9E4NNZ6</accession>
<gene>
    <name evidence="2" type="ORF">JAY77_21855</name>
</gene>
<keyword evidence="2" id="KW-0378">Hydrolase</keyword>
<reference evidence="2" key="1">
    <citation type="journal article" date="2021" name="Proc. Natl. Acad. Sci. U.S.A.">
        <title>Global biogeography of chemosynthetic symbionts reveals both localized and globally distributed symbiont groups. .</title>
        <authorList>
            <person name="Osvatic J.T."/>
            <person name="Wilkins L.G.E."/>
            <person name="Leibrecht L."/>
            <person name="Leray M."/>
            <person name="Zauner S."/>
            <person name="Polzin J."/>
            <person name="Camacho Y."/>
            <person name="Gros O."/>
            <person name="van Gils J.A."/>
            <person name="Eisen J.A."/>
            <person name="Petersen J.M."/>
            <person name="Yuen B."/>
        </authorList>
    </citation>
    <scope>NUCLEOTIDE SEQUENCE</scope>
    <source>
        <strain evidence="2">MAGclacostrist055</strain>
    </source>
</reference>
<keyword evidence="2" id="KW-0121">Carboxypeptidase</keyword>
<name>A0A9E4NNZ6_9GAMM</name>
<dbReference type="Proteomes" id="UP000886674">
    <property type="component" value="Unassembled WGS sequence"/>
</dbReference>
<evidence type="ECO:0000256" key="1">
    <source>
        <dbReference type="SAM" id="Phobius"/>
    </source>
</evidence>
<keyword evidence="1" id="KW-1133">Transmembrane helix</keyword>
<organism evidence="2 3">
    <name type="scientific">Candidatus Thiodiazotropha taylori</name>
    <dbReference type="NCBI Taxonomy" id="2792791"/>
    <lineage>
        <taxon>Bacteria</taxon>
        <taxon>Pseudomonadati</taxon>
        <taxon>Pseudomonadota</taxon>
        <taxon>Gammaproteobacteria</taxon>
        <taxon>Chromatiales</taxon>
        <taxon>Sedimenticolaceae</taxon>
        <taxon>Candidatus Thiodiazotropha</taxon>
    </lineage>
</organism>
<keyword evidence="1" id="KW-0472">Membrane</keyword>